<proteinExistence type="predicted"/>
<evidence type="ECO:0000256" key="2">
    <source>
        <dbReference type="ARBA" id="ARBA00022448"/>
    </source>
</evidence>
<evidence type="ECO:0000256" key="6">
    <source>
        <dbReference type="ARBA" id="ARBA00023132"/>
    </source>
</evidence>
<organism evidence="10 11">
    <name type="scientific">Cyanidium caldarium</name>
    <name type="common">Red alga</name>
    <dbReference type="NCBI Taxonomy" id="2771"/>
    <lineage>
        <taxon>Eukaryota</taxon>
        <taxon>Rhodophyta</taxon>
        <taxon>Bangiophyceae</taxon>
        <taxon>Cyanidiales</taxon>
        <taxon>Cyanidiaceae</taxon>
        <taxon>Cyanidium</taxon>
    </lineage>
</organism>
<comment type="subcellular location">
    <subcellularLocation>
        <location evidence="1">Nucleus</location>
        <location evidence="1">Nuclear pore complex</location>
    </subcellularLocation>
</comment>
<feature type="region of interest" description="Disordered" evidence="9">
    <location>
        <begin position="456"/>
        <end position="475"/>
    </location>
</feature>
<accession>A0AAV9IPP3</accession>
<evidence type="ECO:0000256" key="8">
    <source>
        <dbReference type="SAM" id="Coils"/>
    </source>
</evidence>
<reference evidence="10 11" key="1">
    <citation type="submission" date="2022-07" db="EMBL/GenBank/DDBJ databases">
        <title>Genome-wide signatures of adaptation to extreme environments.</title>
        <authorList>
            <person name="Cho C.H."/>
            <person name="Yoon H.S."/>
        </authorList>
    </citation>
    <scope>NUCLEOTIDE SEQUENCE [LARGE SCALE GENOMIC DNA]</scope>
    <source>
        <strain evidence="10 11">DBV 063 E5</strain>
    </source>
</reference>
<keyword evidence="8" id="KW-0175">Coiled coil</keyword>
<dbReference type="GO" id="GO:0000055">
    <property type="term" value="P:ribosomal large subunit export from nucleus"/>
    <property type="evidence" value="ECO:0007669"/>
    <property type="project" value="InterPro"/>
</dbReference>
<evidence type="ECO:0000256" key="1">
    <source>
        <dbReference type="ARBA" id="ARBA00004567"/>
    </source>
</evidence>
<keyword evidence="3" id="KW-0509">mRNA transport</keyword>
<evidence type="ECO:0000313" key="10">
    <source>
        <dbReference type="EMBL" id="KAK4534056.1"/>
    </source>
</evidence>
<dbReference type="GO" id="GO:0006406">
    <property type="term" value="P:mRNA export from nucleus"/>
    <property type="evidence" value="ECO:0007669"/>
    <property type="project" value="TreeGrafter"/>
</dbReference>
<keyword evidence="5" id="KW-0811">Translocation</keyword>
<comment type="caution">
    <text evidence="10">The sequence shown here is derived from an EMBL/GenBank/DDBJ whole genome shotgun (WGS) entry which is preliminary data.</text>
</comment>
<feature type="coiled-coil region" evidence="8">
    <location>
        <begin position="691"/>
        <end position="752"/>
    </location>
</feature>
<dbReference type="GO" id="GO:0006606">
    <property type="term" value="P:protein import into nucleus"/>
    <property type="evidence" value="ECO:0007669"/>
    <property type="project" value="TreeGrafter"/>
</dbReference>
<keyword evidence="7" id="KW-0539">Nucleus</keyword>
<evidence type="ECO:0000313" key="11">
    <source>
        <dbReference type="Proteomes" id="UP001301350"/>
    </source>
</evidence>
<evidence type="ECO:0000256" key="9">
    <source>
        <dbReference type="SAM" id="MobiDB-lite"/>
    </source>
</evidence>
<dbReference type="GO" id="GO:0017056">
    <property type="term" value="F:structural constituent of nuclear pore"/>
    <property type="evidence" value="ECO:0007669"/>
    <property type="project" value="InterPro"/>
</dbReference>
<evidence type="ECO:0000256" key="4">
    <source>
        <dbReference type="ARBA" id="ARBA00022927"/>
    </source>
</evidence>
<dbReference type="PANTHER" id="PTHR13257">
    <property type="entry name" value="NUCLEOPORIN NUP84-RELATED"/>
    <property type="match status" value="1"/>
</dbReference>
<sequence length="768" mass="84413">MEEALARLSQWHLFAEPEPVERREEEDGSTVDLRSVLCSSRDGSRVYALDRHGQLRVAPVTGDDRPLQAPRWVQLRPALRFRPVALCLSESDRFLALYDAEHCAVVDVSQLALHDDTLTATPLVLAVHPVGHTVSLARLLQVHWHPWSDGHLAVLASDGVLQLFDVLESSTAEQTLRVLLPGQDGLSTPPSAVAFGAAGRADADADGDGEMVWARLTLYLLRDADGAVFVLCPVAPVGAVLSTRTVEGLWRTASASVTSADASLRQRWLRECVVSVSGCPDAFRVLRPLPHFPAPALQGPCYLEHHQPAPDAAYDWAGGLVCVPCPMGPLLVRSWHGGAVDLLLSMEAVEPAWQTADEAQRLEDLAPALLLYERLLLSPEGEEHLEKTAVDAEAAPTVSVSRLAARRHRTVLLIRSRFGAHAVYVGWLDALKRQWEQQAPPESDAMDLPLSTVVTLTPARSSSSSSSSSTSSRRPMIGMAEAHLGGTGLRAGMPLAHAILTAEGDGDAWLVHASALRWWMNTVPGRHMSPSLSSSRFATQTTCADNSPPTVESALERALQHWPPIANRALYTRAAADQPHPPTLEEVEALATIAGDWEQTVRPLRALYLAQMRPVIDALPQRFDAVEQLEQRLRQHTETLAMRAHRLQQRCHELIEPMNENLLRRLDALEWRVAHRRPGLSAAEVEAFRQLRRYAESVALAKRRLAEMQSRVARTPMEPASTTAPPVSIGLRTAQREELQQLLDRNDRLIRAMVQRAATVQHAVAEMG</sequence>
<dbReference type="AlphaFoldDB" id="A0AAV9IPP3"/>
<evidence type="ECO:0000256" key="5">
    <source>
        <dbReference type="ARBA" id="ARBA00023010"/>
    </source>
</evidence>
<dbReference type="GO" id="GO:0005643">
    <property type="term" value="C:nuclear pore"/>
    <property type="evidence" value="ECO:0007669"/>
    <property type="project" value="UniProtKB-SubCell"/>
</dbReference>
<feature type="compositionally biased region" description="Low complexity" evidence="9">
    <location>
        <begin position="461"/>
        <end position="472"/>
    </location>
</feature>
<dbReference type="GO" id="GO:0000056">
    <property type="term" value="P:ribosomal small subunit export from nucleus"/>
    <property type="evidence" value="ECO:0007669"/>
    <property type="project" value="InterPro"/>
</dbReference>
<keyword evidence="6" id="KW-0906">Nuclear pore complex</keyword>
<protein>
    <recommendedName>
        <fullName evidence="12">Nuclear pore complex protein Nup88</fullName>
    </recommendedName>
</protein>
<dbReference type="Proteomes" id="UP001301350">
    <property type="component" value="Unassembled WGS sequence"/>
</dbReference>
<dbReference type="EMBL" id="JANCYW010000001">
    <property type="protein sequence ID" value="KAK4534056.1"/>
    <property type="molecule type" value="Genomic_DNA"/>
</dbReference>
<keyword evidence="2" id="KW-0813">Transport</keyword>
<dbReference type="InterPro" id="IPR037700">
    <property type="entry name" value="NUP88/NUP82"/>
</dbReference>
<keyword evidence="4" id="KW-0653">Protein transport</keyword>
<evidence type="ECO:0000256" key="7">
    <source>
        <dbReference type="ARBA" id="ARBA00023242"/>
    </source>
</evidence>
<gene>
    <name evidence="10" type="ORF">CDCA_CDCA01G0081</name>
</gene>
<evidence type="ECO:0008006" key="12">
    <source>
        <dbReference type="Google" id="ProtNLM"/>
    </source>
</evidence>
<name>A0AAV9IPP3_CYACA</name>
<keyword evidence="11" id="KW-1185">Reference proteome</keyword>
<evidence type="ECO:0000256" key="3">
    <source>
        <dbReference type="ARBA" id="ARBA00022816"/>
    </source>
</evidence>
<dbReference type="SUPFAM" id="SSF69322">
    <property type="entry name" value="Tricorn protease domain 2"/>
    <property type="match status" value="1"/>
</dbReference>
<dbReference type="PANTHER" id="PTHR13257:SF0">
    <property type="entry name" value="NUCLEAR PORE COMPLEX PROTEIN NUP88"/>
    <property type="match status" value="1"/>
</dbReference>